<sequence>MKSEEIMALFQQFEAVASELEGIECWSARELQKLLGYSKWENFENVIQKAKDACNNAGEDINNHFPDIKKMVSIGSETERAIDDIALTRYACYLIAQNGDSRKEEIAFAQNYFAVQTRRAEIIEQRLLEFERVKAREKLTQTEKQLSGILFERGVDSKGFGLIRSKGDQALFKLSTIQLKKKMGVPDNRPVADFLPTISIKAKDLAAEMTGLNVQSKDLKGITKIENEHVENNKAVRKMLTQRGIVPENLPPAEDVKKIQRKLDGDDKKILKDSKKPKK</sequence>
<dbReference type="NCBIfam" id="NF008573">
    <property type="entry name" value="PRK11525.1"/>
    <property type="match status" value="1"/>
</dbReference>
<dbReference type="AlphaFoldDB" id="A0A1M5BFL7"/>
<dbReference type="RefSeq" id="WP_073363292.1">
    <property type="nucleotide sequence ID" value="NZ_FQVQ01000008.1"/>
</dbReference>
<dbReference type="Proteomes" id="UP000184147">
    <property type="component" value="Unassembled WGS sequence"/>
</dbReference>
<evidence type="ECO:0000256" key="1">
    <source>
        <dbReference type="SAM" id="MobiDB-lite"/>
    </source>
</evidence>
<feature type="domain" description="Bro-N" evidence="2">
    <location>
        <begin position="22"/>
        <end position="109"/>
    </location>
</feature>
<proteinExistence type="predicted"/>
<dbReference type="InterPro" id="IPR003497">
    <property type="entry name" value="BRO_N_domain"/>
</dbReference>
<dbReference type="OrthoDB" id="9803893at2"/>
<organism evidence="3 4">
    <name type="scientific">Flavobacterium fontis</name>
    <dbReference type="NCBI Taxonomy" id="1124188"/>
    <lineage>
        <taxon>Bacteria</taxon>
        <taxon>Pseudomonadati</taxon>
        <taxon>Bacteroidota</taxon>
        <taxon>Flavobacteriia</taxon>
        <taxon>Flavobacteriales</taxon>
        <taxon>Flavobacteriaceae</taxon>
        <taxon>Flavobacterium</taxon>
    </lineage>
</organism>
<protein>
    <submittedName>
        <fullName evidence="3">DNA-damage-inducible protein D</fullName>
    </submittedName>
</protein>
<evidence type="ECO:0000259" key="2">
    <source>
        <dbReference type="Pfam" id="PF02498"/>
    </source>
</evidence>
<dbReference type="Pfam" id="PF02498">
    <property type="entry name" value="Bro-N"/>
    <property type="match status" value="1"/>
</dbReference>
<evidence type="ECO:0000313" key="4">
    <source>
        <dbReference type="Proteomes" id="UP000184147"/>
    </source>
</evidence>
<dbReference type="STRING" id="1124188.SAMN05444377_10872"/>
<evidence type="ECO:0000313" key="3">
    <source>
        <dbReference type="EMBL" id="SHF41373.1"/>
    </source>
</evidence>
<feature type="compositionally biased region" description="Basic and acidic residues" evidence="1">
    <location>
        <begin position="254"/>
        <end position="279"/>
    </location>
</feature>
<feature type="region of interest" description="Disordered" evidence="1">
    <location>
        <begin position="247"/>
        <end position="279"/>
    </location>
</feature>
<name>A0A1M5BFL7_9FLAO</name>
<reference evidence="3 4" key="1">
    <citation type="submission" date="2016-11" db="EMBL/GenBank/DDBJ databases">
        <authorList>
            <person name="Jaros S."/>
            <person name="Januszkiewicz K."/>
            <person name="Wedrychowicz H."/>
        </authorList>
    </citation>
    <scope>NUCLEOTIDE SEQUENCE [LARGE SCALE GENOMIC DNA]</scope>
    <source>
        <strain evidence="3 4">DSM 25660</strain>
    </source>
</reference>
<keyword evidence="4" id="KW-1185">Reference proteome</keyword>
<dbReference type="EMBL" id="FQVQ01000008">
    <property type="protein sequence ID" value="SHF41373.1"/>
    <property type="molecule type" value="Genomic_DNA"/>
</dbReference>
<gene>
    <name evidence="3" type="ORF">SAMN05444377_10872</name>
</gene>
<accession>A0A1M5BFL7</accession>